<proteinExistence type="predicted"/>
<dbReference type="RefSeq" id="WP_109325685.1">
    <property type="nucleotide sequence ID" value="NZ_CP029353.1"/>
</dbReference>
<evidence type="ECO:0000313" key="3">
    <source>
        <dbReference type="Proteomes" id="UP000245629"/>
    </source>
</evidence>
<evidence type="ECO:0000313" key="2">
    <source>
        <dbReference type="EMBL" id="AWK86029.1"/>
    </source>
</evidence>
<accession>A0A2S2CNK8</accession>
<feature type="region of interest" description="Disordered" evidence="1">
    <location>
        <begin position="69"/>
        <end position="100"/>
    </location>
</feature>
<dbReference type="AlphaFoldDB" id="A0A2S2CNK8"/>
<organism evidence="2 3">
    <name type="scientific">Azospirillum thermophilum</name>
    <dbReference type="NCBI Taxonomy" id="2202148"/>
    <lineage>
        <taxon>Bacteria</taxon>
        <taxon>Pseudomonadati</taxon>
        <taxon>Pseudomonadota</taxon>
        <taxon>Alphaproteobacteria</taxon>
        <taxon>Rhodospirillales</taxon>
        <taxon>Azospirillaceae</taxon>
        <taxon>Azospirillum</taxon>
    </lineage>
</organism>
<dbReference type="Proteomes" id="UP000245629">
    <property type="component" value="Chromosome 2"/>
</dbReference>
<dbReference type="OrthoDB" id="282960at2"/>
<protein>
    <submittedName>
        <fullName evidence="2">DUF2239 domain-containing protein</fullName>
    </submittedName>
</protein>
<dbReference type="InterPro" id="IPR018715">
    <property type="entry name" value="DUF2239"/>
</dbReference>
<dbReference type="KEGG" id="azz:DEW08_06980"/>
<gene>
    <name evidence="2" type="ORF">DEW08_06980</name>
</gene>
<dbReference type="EMBL" id="CP029353">
    <property type="protein sequence ID" value="AWK86029.1"/>
    <property type="molecule type" value="Genomic_DNA"/>
</dbReference>
<name>A0A2S2CNK8_9PROT</name>
<reference evidence="3" key="1">
    <citation type="submission" date="2018-05" db="EMBL/GenBank/DDBJ databases">
        <title>Azospirillum thermophila sp. nov., a novel isolated from hot spring.</title>
        <authorList>
            <person name="Zhao Z."/>
        </authorList>
    </citation>
    <scope>NUCLEOTIDE SEQUENCE [LARGE SCALE GENOMIC DNA]</scope>
    <source>
        <strain evidence="3">CFH 70021</strain>
    </source>
</reference>
<evidence type="ECO:0000256" key="1">
    <source>
        <dbReference type="SAM" id="MobiDB-lite"/>
    </source>
</evidence>
<keyword evidence="3" id="KW-1185">Reference proteome</keyword>
<sequence length="213" mass="23002">MDTPTPSPRYIAFAGQRRIACGSPAEVAVAVKRHGETQGVLVFDAVTSAPVELDLRGTEAEVLARLEPAVPANPDPAHPDPTKPDPANPGPAKQGPGRPKLGVVSREISLLPRHWDWLNGQPGGASATLRRLVDEARRGSQGKDRLRRSQEAAFRFMTVMGGDLPHYEEATRAFYARDHDRFAALIAGWPEDIRSHVEALVGAVIAAEREADA</sequence>
<dbReference type="Pfam" id="PF09998">
    <property type="entry name" value="DUF2239"/>
    <property type="match status" value="1"/>
</dbReference>